<dbReference type="CDD" id="cd06382">
    <property type="entry name" value="PBP1_iGluR_Kainate"/>
    <property type="match status" value="1"/>
</dbReference>
<evidence type="ECO:0000256" key="7">
    <source>
        <dbReference type="ARBA" id="ARBA00023136"/>
    </source>
</evidence>
<reference evidence="18" key="1">
    <citation type="journal article" date="2023" name="Mol. Biol. Evol.">
        <title>Third-Generation Sequencing Reveals the Adaptive Role of the Epigenome in Three Deep-Sea Polychaetes.</title>
        <authorList>
            <person name="Perez M."/>
            <person name="Aroh O."/>
            <person name="Sun Y."/>
            <person name="Lan Y."/>
            <person name="Juniper S.K."/>
            <person name="Young C.R."/>
            <person name="Angers B."/>
            <person name="Qian P.Y."/>
        </authorList>
    </citation>
    <scope>NUCLEOTIDE SEQUENCE</scope>
    <source>
        <strain evidence="18">R07B-5</strain>
    </source>
</reference>
<evidence type="ECO:0000256" key="3">
    <source>
        <dbReference type="ARBA" id="ARBA00022692"/>
    </source>
</evidence>
<keyword evidence="12" id="KW-0407">Ion channel</keyword>
<keyword evidence="8" id="KW-0675">Receptor</keyword>
<dbReference type="InterPro" id="IPR001320">
    <property type="entry name" value="Iontro_rcpt_C"/>
</dbReference>
<evidence type="ECO:0000256" key="6">
    <source>
        <dbReference type="ARBA" id="ARBA00023065"/>
    </source>
</evidence>
<keyword evidence="10" id="KW-0628">Postsynaptic cell membrane</keyword>
<dbReference type="Gene3D" id="1.10.287.70">
    <property type="match status" value="1"/>
</dbReference>
<keyword evidence="7 14" id="KW-0472">Membrane</keyword>
<organism evidence="18 19">
    <name type="scientific">Ridgeia piscesae</name>
    <name type="common">Tubeworm</name>
    <dbReference type="NCBI Taxonomy" id="27915"/>
    <lineage>
        <taxon>Eukaryota</taxon>
        <taxon>Metazoa</taxon>
        <taxon>Spiralia</taxon>
        <taxon>Lophotrochozoa</taxon>
        <taxon>Annelida</taxon>
        <taxon>Polychaeta</taxon>
        <taxon>Sedentaria</taxon>
        <taxon>Canalipalpata</taxon>
        <taxon>Sabellida</taxon>
        <taxon>Siboglinidae</taxon>
        <taxon>Ridgeia</taxon>
    </lineage>
</organism>
<evidence type="ECO:0000313" key="18">
    <source>
        <dbReference type="EMBL" id="KAK2189528.1"/>
    </source>
</evidence>
<evidence type="ECO:0000259" key="17">
    <source>
        <dbReference type="SMART" id="SM00918"/>
    </source>
</evidence>
<dbReference type="Proteomes" id="UP001209878">
    <property type="component" value="Unassembled WGS sequence"/>
</dbReference>
<dbReference type="InterPro" id="IPR015683">
    <property type="entry name" value="Ionotropic_Glu_rcpt"/>
</dbReference>
<evidence type="ECO:0000256" key="12">
    <source>
        <dbReference type="ARBA" id="ARBA00023303"/>
    </source>
</evidence>
<name>A0AAD9P7D1_RIDPI</name>
<evidence type="ECO:0000259" key="16">
    <source>
        <dbReference type="SMART" id="SM00079"/>
    </source>
</evidence>
<protein>
    <submittedName>
        <fullName evidence="18">Uncharacterized protein</fullName>
    </submittedName>
</protein>
<keyword evidence="9" id="KW-0325">Glycoprotein</keyword>
<evidence type="ECO:0000256" key="10">
    <source>
        <dbReference type="ARBA" id="ARBA00023257"/>
    </source>
</evidence>
<keyword evidence="3 14" id="KW-0812">Transmembrane</keyword>
<dbReference type="Pfam" id="PF01094">
    <property type="entry name" value="ANF_receptor"/>
    <property type="match status" value="1"/>
</dbReference>
<feature type="domain" description="Ionotropic glutamate receptor L-glutamate and glycine-binding" evidence="17">
    <location>
        <begin position="380"/>
        <end position="426"/>
    </location>
</feature>
<dbReference type="SUPFAM" id="SSF53850">
    <property type="entry name" value="Periplasmic binding protein-like II"/>
    <property type="match status" value="1"/>
</dbReference>
<dbReference type="PANTHER" id="PTHR18966">
    <property type="entry name" value="IONOTROPIC GLUTAMATE RECEPTOR"/>
    <property type="match status" value="1"/>
</dbReference>
<evidence type="ECO:0000256" key="4">
    <source>
        <dbReference type="ARBA" id="ARBA00022989"/>
    </source>
</evidence>
<evidence type="ECO:0000256" key="5">
    <source>
        <dbReference type="ARBA" id="ARBA00023018"/>
    </source>
</evidence>
<keyword evidence="15" id="KW-0732">Signal</keyword>
<comment type="subcellular location">
    <subcellularLocation>
        <location evidence="1">Membrane</location>
        <topology evidence="1">Multi-pass membrane protein</topology>
    </subcellularLocation>
    <subcellularLocation>
        <location evidence="13">Postsynaptic cell membrane</location>
    </subcellularLocation>
</comment>
<dbReference type="Gene3D" id="3.40.50.2300">
    <property type="match status" value="2"/>
</dbReference>
<feature type="domain" description="Ionotropic glutamate receptor C-terminal" evidence="16">
    <location>
        <begin position="364"/>
        <end position="484"/>
    </location>
</feature>
<dbReference type="InterPro" id="IPR028082">
    <property type="entry name" value="Peripla_BP_I"/>
</dbReference>
<dbReference type="GO" id="GO:0015276">
    <property type="term" value="F:ligand-gated monoatomic ion channel activity"/>
    <property type="evidence" value="ECO:0007669"/>
    <property type="project" value="InterPro"/>
</dbReference>
<keyword evidence="19" id="KW-1185">Reference proteome</keyword>
<feature type="chain" id="PRO_5042148097" evidence="15">
    <location>
        <begin position="30"/>
        <end position="488"/>
    </location>
</feature>
<feature type="transmembrane region" description="Helical" evidence="14">
    <location>
        <begin position="461"/>
        <end position="482"/>
    </location>
</feature>
<keyword evidence="2" id="KW-0813">Transport</keyword>
<dbReference type="GO" id="GO:0045211">
    <property type="term" value="C:postsynaptic membrane"/>
    <property type="evidence" value="ECO:0007669"/>
    <property type="project" value="UniProtKB-SubCell"/>
</dbReference>
<evidence type="ECO:0000256" key="14">
    <source>
        <dbReference type="SAM" id="Phobius"/>
    </source>
</evidence>
<evidence type="ECO:0000256" key="8">
    <source>
        <dbReference type="ARBA" id="ARBA00023170"/>
    </source>
</evidence>
<dbReference type="Pfam" id="PF10613">
    <property type="entry name" value="Lig_chan-Glu_bd"/>
    <property type="match status" value="1"/>
</dbReference>
<evidence type="ECO:0000256" key="2">
    <source>
        <dbReference type="ARBA" id="ARBA00022448"/>
    </source>
</evidence>
<accession>A0AAD9P7D1</accession>
<proteinExistence type="predicted"/>
<evidence type="ECO:0000256" key="1">
    <source>
        <dbReference type="ARBA" id="ARBA00004141"/>
    </source>
</evidence>
<evidence type="ECO:0000313" key="19">
    <source>
        <dbReference type="Proteomes" id="UP001209878"/>
    </source>
</evidence>
<keyword evidence="4 14" id="KW-1133">Transmembrane helix</keyword>
<keyword evidence="6" id="KW-0406">Ion transport</keyword>
<dbReference type="AlphaFoldDB" id="A0AAD9P7D1"/>
<gene>
    <name evidence="18" type="ORF">NP493_103g02008</name>
</gene>
<dbReference type="EMBL" id="JAODUO010000103">
    <property type="protein sequence ID" value="KAK2189528.1"/>
    <property type="molecule type" value="Genomic_DNA"/>
</dbReference>
<evidence type="ECO:0000256" key="15">
    <source>
        <dbReference type="SAM" id="SignalP"/>
    </source>
</evidence>
<comment type="caution">
    <text evidence="18">The sequence shown here is derived from an EMBL/GenBank/DDBJ whole genome shotgun (WGS) entry which is preliminary data.</text>
</comment>
<keyword evidence="5" id="KW-0770">Synapse</keyword>
<dbReference type="InterPro" id="IPR001828">
    <property type="entry name" value="ANF_lig-bd_rcpt"/>
</dbReference>
<dbReference type="SUPFAM" id="SSF53822">
    <property type="entry name" value="Periplasmic binding protein-like I"/>
    <property type="match status" value="1"/>
</dbReference>
<dbReference type="Gene3D" id="3.40.190.10">
    <property type="entry name" value="Periplasmic binding protein-like II"/>
    <property type="match status" value="2"/>
</dbReference>
<feature type="signal peptide" evidence="15">
    <location>
        <begin position="1"/>
        <end position="29"/>
    </location>
</feature>
<dbReference type="SMART" id="SM00918">
    <property type="entry name" value="Lig_chan-Glu_bd"/>
    <property type="match status" value="1"/>
</dbReference>
<evidence type="ECO:0000256" key="11">
    <source>
        <dbReference type="ARBA" id="ARBA00023286"/>
    </source>
</evidence>
<dbReference type="InterPro" id="IPR019594">
    <property type="entry name" value="Glu/Gly-bd"/>
</dbReference>
<keyword evidence="11" id="KW-1071">Ligand-gated ion channel</keyword>
<evidence type="ECO:0000256" key="13">
    <source>
        <dbReference type="ARBA" id="ARBA00034100"/>
    </source>
</evidence>
<evidence type="ECO:0000256" key="9">
    <source>
        <dbReference type="ARBA" id="ARBA00023180"/>
    </source>
</evidence>
<sequence>MAVAMGTGMSVWSFCVLVLFHACVISVRASPRSIRIGGLFEPEHESLALALEYAVDRVNSRRDLLPSTRLLVDVQRTTAGDSFGVSKKLCRQIKDGVAAIFGPMSGYPAAHVQSICDTMEIPHIETRWDFQENTDFFIVNLYPHYLSMSQAYVDYVKHLQWTSFIILYEHDDGLIRLQELLKAPTDYNFEISVQKLQADNDDYRPLLKRLKKLGRTRMVLDCSYKTLRQALSINMMTPYYHYMLTTLDVSLVDLDDFKYGGANITAFQLIDPTRQQVIDVTNDWILGRVRTGSSPLEEEKGMRTHTALVYDAVFLFAKALTELMRAQDVTASHLSCNRVKPWTEIEGLTGTVKFDNEGRRSDFHLDVVGLHSDGLEKEDGYDSTNPNDRFEGFCVDLLAEISNVLHFNYSIHLVADGHYVREQVIDFTKPFMNLGISILFKRPEKTNPSLFSFLAPLSFEIWIYVVAAYLGVSFMLFVLARFTPYEVV</sequence>
<dbReference type="SMART" id="SM00079">
    <property type="entry name" value="PBPe"/>
    <property type="match status" value="1"/>
</dbReference>